<evidence type="ECO:0000256" key="3">
    <source>
        <dbReference type="ARBA" id="ARBA00012662"/>
    </source>
</evidence>
<evidence type="ECO:0000256" key="2">
    <source>
        <dbReference type="ARBA" id="ARBA00007951"/>
    </source>
</evidence>
<evidence type="ECO:0000256" key="7">
    <source>
        <dbReference type="SAM" id="SignalP"/>
    </source>
</evidence>
<dbReference type="InterPro" id="IPR017853">
    <property type="entry name" value="GH"/>
</dbReference>
<feature type="domain" description="Glycoside hydrolase family 29 N-terminal" evidence="8">
    <location>
        <begin position="84"/>
        <end position="412"/>
    </location>
</feature>
<dbReference type="InterPro" id="IPR016286">
    <property type="entry name" value="FUC_metazoa-typ"/>
</dbReference>
<dbReference type="Proteomes" id="UP001225316">
    <property type="component" value="Unassembled WGS sequence"/>
</dbReference>
<evidence type="ECO:0000256" key="6">
    <source>
        <dbReference type="ARBA" id="ARBA00023295"/>
    </source>
</evidence>
<keyword evidence="6" id="KW-0326">Glycosidase</keyword>
<dbReference type="SUPFAM" id="SSF51445">
    <property type="entry name" value="(Trans)glycosidases"/>
    <property type="match status" value="1"/>
</dbReference>
<dbReference type="EC" id="3.2.1.51" evidence="3"/>
<dbReference type="InterPro" id="IPR000933">
    <property type="entry name" value="Glyco_hydro_29"/>
</dbReference>
<sequence>MDMSLLNTSRNLIFALSRGALALLATGSFSLIAKDDLAEDPFELALSQEHAGDGQKHWEGKSPEELRVWAKQNLHRKLTAKRTIDAEAHPEWAWFRKAGLGLFLHWGPTSANPATGDAWAMVWSQRKADSGRFMQLPEAMFAVAETWNPENYQPDRWLAAASKAGFAYSVLTTRHHDGYALWPSDHGTWDTGDLMGGRDLVRDYVDASRKNDMKIGFYYSGPNWHYDYKNREFMHPAQKDFQLNYKHERVGKTSKLTPLMALSGPEEQAESIGQVHELMSNYGPIDVIWWDGSVSVSEEELKVLQPNIFVARGNIATPEGGHQGASHNVKVTNEAGWWWESCQKSENSFTPNWHYGVECETNHWDTNTLLTELIRCRSLGGNLLVNVPPRGNGEMMDWFYELCDEMAAWMAHSREATYDVDLDAPLPTLDKTQNYTTKRANVYYSLPDAENAVFIRDVSRPVQVSLLRTGEPLDFTYRDSALRVVVPAAMRTDLPDMVKIVF</sequence>
<evidence type="ECO:0000256" key="5">
    <source>
        <dbReference type="ARBA" id="ARBA00022801"/>
    </source>
</evidence>
<dbReference type="InterPro" id="IPR057739">
    <property type="entry name" value="Glyco_hydro_29_N"/>
</dbReference>
<protein>
    <recommendedName>
        <fullName evidence="3">alpha-L-fucosidase</fullName>
        <ecNumber evidence="3">3.2.1.51</ecNumber>
    </recommendedName>
</protein>
<evidence type="ECO:0000313" key="9">
    <source>
        <dbReference type="EMBL" id="MDQ8208412.1"/>
    </source>
</evidence>
<accession>A0ABU1AXS0</accession>
<name>A0ABU1AXS0_9BACT</name>
<keyword evidence="10" id="KW-1185">Reference proteome</keyword>
<keyword evidence="5" id="KW-0378">Hydrolase</keyword>
<dbReference type="PANTHER" id="PTHR10030:SF37">
    <property type="entry name" value="ALPHA-L-FUCOSIDASE-RELATED"/>
    <property type="match status" value="1"/>
</dbReference>
<organism evidence="9 10">
    <name type="scientific">Thalassobacterium maritimum</name>
    <dbReference type="NCBI Taxonomy" id="3041265"/>
    <lineage>
        <taxon>Bacteria</taxon>
        <taxon>Pseudomonadati</taxon>
        <taxon>Verrucomicrobiota</taxon>
        <taxon>Opitutia</taxon>
        <taxon>Puniceicoccales</taxon>
        <taxon>Coraliomargaritaceae</taxon>
        <taxon>Thalassobacterium</taxon>
    </lineage>
</organism>
<evidence type="ECO:0000256" key="4">
    <source>
        <dbReference type="ARBA" id="ARBA00022729"/>
    </source>
</evidence>
<proteinExistence type="inferred from homology"/>
<dbReference type="Pfam" id="PF01120">
    <property type="entry name" value="Alpha_L_fucos"/>
    <property type="match status" value="1"/>
</dbReference>
<dbReference type="Gene3D" id="3.20.20.80">
    <property type="entry name" value="Glycosidases"/>
    <property type="match status" value="1"/>
</dbReference>
<dbReference type="PANTHER" id="PTHR10030">
    <property type="entry name" value="ALPHA-L-FUCOSIDASE"/>
    <property type="match status" value="1"/>
</dbReference>
<feature type="chain" id="PRO_5045095429" description="alpha-L-fucosidase" evidence="7">
    <location>
        <begin position="34"/>
        <end position="502"/>
    </location>
</feature>
<feature type="signal peptide" evidence="7">
    <location>
        <begin position="1"/>
        <end position="33"/>
    </location>
</feature>
<dbReference type="RefSeq" id="WP_308950989.1">
    <property type="nucleotide sequence ID" value="NZ_JARXHW010000030.1"/>
</dbReference>
<evidence type="ECO:0000256" key="1">
    <source>
        <dbReference type="ARBA" id="ARBA00004071"/>
    </source>
</evidence>
<evidence type="ECO:0000313" key="10">
    <source>
        <dbReference type="Proteomes" id="UP001225316"/>
    </source>
</evidence>
<comment type="function">
    <text evidence="1">Alpha-L-fucosidase is responsible for hydrolyzing the alpha-1,6-linked fucose joined to the reducing-end N-acetylglucosamine of the carbohydrate moieties of glycoproteins.</text>
</comment>
<keyword evidence="4 7" id="KW-0732">Signal</keyword>
<dbReference type="EMBL" id="JARXHW010000030">
    <property type="protein sequence ID" value="MDQ8208412.1"/>
    <property type="molecule type" value="Genomic_DNA"/>
</dbReference>
<comment type="caution">
    <text evidence="9">The sequence shown here is derived from an EMBL/GenBank/DDBJ whole genome shotgun (WGS) entry which is preliminary data.</text>
</comment>
<dbReference type="PRINTS" id="PR00741">
    <property type="entry name" value="GLHYDRLASE29"/>
</dbReference>
<reference evidence="9 10" key="1">
    <citation type="submission" date="2023-04" db="EMBL/GenBank/DDBJ databases">
        <title>A novel bacteria isolated from coastal sediment.</title>
        <authorList>
            <person name="Liu X.-J."/>
            <person name="Du Z.-J."/>
        </authorList>
    </citation>
    <scope>NUCLEOTIDE SEQUENCE [LARGE SCALE GENOMIC DNA]</scope>
    <source>
        <strain evidence="9 10">SDUM461003</strain>
    </source>
</reference>
<comment type="similarity">
    <text evidence="2">Belongs to the glycosyl hydrolase 29 family.</text>
</comment>
<gene>
    <name evidence="9" type="ORF">QEH52_12890</name>
</gene>
<dbReference type="SMART" id="SM00812">
    <property type="entry name" value="Alpha_L_fucos"/>
    <property type="match status" value="1"/>
</dbReference>
<evidence type="ECO:0000259" key="8">
    <source>
        <dbReference type="Pfam" id="PF01120"/>
    </source>
</evidence>